<evidence type="ECO:0000256" key="3">
    <source>
        <dbReference type="ARBA" id="ARBA00023170"/>
    </source>
</evidence>
<dbReference type="EMBL" id="JAHDVG010000467">
    <property type="protein sequence ID" value="KAH1182252.1"/>
    <property type="molecule type" value="Genomic_DNA"/>
</dbReference>
<evidence type="ECO:0000256" key="2">
    <source>
        <dbReference type="ARBA" id="ARBA00023130"/>
    </source>
</evidence>
<organism evidence="6 7">
    <name type="scientific">Mauremys mutica</name>
    <name type="common">yellowpond turtle</name>
    <dbReference type="NCBI Taxonomy" id="74926"/>
    <lineage>
        <taxon>Eukaryota</taxon>
        <taxon>Metazoa</taxon>
        <taxon>Chordata</taxon>
        <taxon>Craniata</taxon>
        <taxon>Vertebrata</taxon>
        <taxon>Euteleostomi</taxon>
        <taxon>Archelosauria</taxon>
        <taxon>Testudinata</taxon>
        <taxon>Testudines</taxon>
        <taxon>Cryptodira</taxon>
        <taxon>Durocryptodira</taxon>
        <taxon>Testudinoidea</taxon>
        <taxon>Geoemydidae</taxon>
        <taxon>Geoemydinae</taxon>
        <taxon>Mauremys</taxon>
    </lineage>
</organism>
<evidence type="ECO:0000256" key="4">
    <source>
        <dbReference type="ARBA" id="ARBA00023319"/>
    </source>
</evidence>
<dbReference type="GO" id="GO:0002250">
    <property type="term" value="P:adaptive immune response"/>
    <property type="evidence" value="ECO:0007669"/>
    <property type="project" value="UniProtKB-KW"/>
</dbReference>
<dbReference type="InterPro" id="IPR051287">
    <property type="entry name" value="TCR_variable_region"/>
</dbReference>
<comment type="caution">
    <text evidence="6">The sequence shown here is derived from an EMBL/GenBank/DDBJ whole genome shotgun (WGS) entry which is preliminary data.</text>
</comment>
<proteinExistence type="predicted"/>
<feature type="domain" description="Immunoglobulin V-set" evidence="5">
    <location>
        <begin position="66"/>
        <end position="143"/>
    </location>
</feature>
<evidence type="ECO:0000256" key="1">
    <source>
        <dbReference type="ARBA" id="ARBA00022729"/>
    </source>
</evidence>
<dbReference type="InterPro" id="IPR036179">
    <property type="entry name" value="Ig-like_dom_sf"/>
</dbReference>
<keyword evidence="2" id="KW-1064">Adaptive immunity</keyword>
<dbReference type="InterPro" id="IPR013106">
    <property type="entry name" value="Ig_V-set"/>
</dbReference>
<evidence type="ECO:0000259" key="5">
    <source>
        <dbReference type="Pfam" id="PF07686"/>
    </source>
</evidence>
<evidence type="ECO:0000313" key="7">
    <source>
        <dbReference type="Proteomes" id="UP000827986"/>
    </source>
</evidence>
<keyword evidence="4" id="KW-0393">Immunoglobulin domain</keyword>
<name>A0A9D3XM72_9SAUR</name>
<keyword evidence="1" id="KW-0732">Signal</keyword>
<dbReference type="Pfam" id="PF07686">
    <property type="entry name" value="V-set"/>
    <property type="match status" value="1"/>
</dbReference>
<dbReference type="Gene3D" id="2.60.40.10">
    <property type="entry name" value="Immunoglobulins"/>
    <property type="match status" value="1"/>
</dbReference>
<sequence length="151" mass="16566">MHSESSSVVTGGVISLPPATAASFDLQTEQNTLRSAMNGLSCLFLSLFCGLCLSEVTQSPDQSRAELTDAKIQCTHEIPAGNYDSIYWYYRKASTELTYIAHSYSGERNSGRFRVYVDRANSSSVLTIGTLQPGDGAVYYCALQRTMLRLL</sequence>
<protein>
    <recommendedName>
        <fullName evidence="5">Immunoglobulin V-set domain-containing protein</fullName>
    </recommendedName>
</protein>
<evidence type="ECO:0000313" key="6">
    <source>
        <dbReference type="EMBL" id="KAH1182252.1"/>
    </source>
</evidence>
<dbReference type="Proteomes" id="UP000827986">
    <property type="component" value="Unassembled WGS sequence"/>
</dbReference>
<keyword evidence="3" id="KW-0675">Receptor</keyword>
<reference evidence="6" key="1">
    <citation type="submission" date="2021-09" db="EMBL/GenBank/DDBJ databases">
        <title>The genome of Mauremys mutica provides insights into the evolution of semi-aquatic lifestyle.</title>
        <authorList>
            <person name="Gong S."/>
            <person name="Gao Y."/>
        </authorList>
    </citation>
    <scope>NUCLEOTIDE SEQUENCE</scope>
    <source>
        <strain evidence="6">MM-2020</strain>
        <tissue evidence="6">Muscle</tissue>
    </source>
</reference>
<accession>A0A9D3XM72</accession>
<dbReference type="PANTHER" id="PTHR19367">
    <property type="entry name" value="T-CELL RECEPTOR ALPHA CHAIN V REGION"/>
    <property type="match status" value="1"/>
</dbReference>
<dbReference type="InterPro" id="IPR013783">
    <property type="entry name" value="Ig-like_fold"/>
</dbReference>
<keyword evidence="7" id="KW-1185">Reference proteome</keyword>
<keyword evidence="2" id="KW-0391">Immunity</keyword>
<dbReference type="PANTHER" id="PTHR19367:SF45">
    <property type="entry name" value="IG-LIKE DOMAIN-CONTAINING PROTEIN"/>
    <property type="match status" value="1"/>
</dbReference>
<dbReference type="AlphaFoldDB" id="A0A9D3XM72"/>
<dbReference type="SUPFAM" id="SSF48726">
    <property type="entry name" value="Immunoglobulin"/>
    <property type="match status" value="1"/>
</dbReference>
<gene>
    <name evidence="6" type="ORF">KIL84_010006</name>
</gene>